<evidence type="ECO:0000313" key="3">
    <source>
        <dbReference type="EMBL" id="GAJ07518.1"/>
    </source>
</evidence>
<comment type="caution">
    <text evidence="3">The sequence shown here is derived from an EMBL/GenBank/DDBJ whole genome shotgun (WGS) entry which is preliminary data.</text>
</comment>
<evidence type="ECO:0000256" key="1">
    <source>
        <dbReference type="ARBA" id="ARBA00023172"/>
    </source>
</evidence>
<keyword evidence="1" id="KW-0233">DNA recombination</keyword>
<dbReference type="InterPro" id="IPR011010">
    <property type="entry name" value="DNA_brk_join_enz"/>
</dbReference>
<name>X1TQC4_9ZZZZ</name>
<dbReference type="SUPFAM" id="SSF56349">
    <property type="entry name" value="DNA breaking-rejoining enzymes"/>
    <property type="match status" value="1"/>
</dbReference>
<dbReference type="InterPro" id="IPR013762">
    <property type="entry name" value="Integrase-like_cat_sf"/>
</dbReference>
<dbReference type="Pfam" id="PF00589">
    <property type="entry name" value="Phage_integrase"/>
    <property type="match status" value="1"/>
</dbReference>
<dbReference type="Gene3D" id="1.10.443.10">
    <property type="entry name" value="Intergrase catalytic core"/>
    <property type="match status" value="1"/>
</dbReference>
<dbReference type="EMBL" id="BARW01033230">
    <property type="protein sequence ID" value="GAJ07518.1"/>
    <property type="molecule type" value="Genomic_DNA"/>
</dbReference>
<dbReference type="PROSITE" id="PS51898">
    <property type="entry name" value="TYR_RECOMBINASE"/>
    <property type="match status" value="1"/>
</dbReference>
<dbReference type="GO" id="GO:0006310">
    <property type="term" value="P:DNA recombination"/>
    <property type="evidence" value="ECO:0007669"/>
    <property type="project" value="UniProtKB-KW"/>
</dbReference>
<dbReference type="InterPro" id="IPR002104">
    <property type="entry name" value="Integrase_catalytic"/>
</dbReference>
<dbReference type="GO" id="GO:0003677">
    <property type="term" value="F:DNA binding"/>
    <property type="evidence" value="ECO:0007669"/>
    <property type="project" value="InterPro"/>
</dbReference>
<protein>
    <recommendedName>
        <fullName evidence="2">Tyr recombinase domain-containing protein</fullName>
    </recommendedName>
</protein>
<feature type="domain" description="Tyr recombinase" evidence="2">
    <location>
        <begin position="3"/>
        <end position="128"/>
    </location>
</feature>
<evidence type="ECO:0000259" key="2">
    <source>
        <dbReference type="PROSITE" id="PS51898"/>
    </source>
</evidence>
<gene>
    <name evidence="3" type="ORF">S12H4_52380</name>
</gene>
<accession>X1TQC4</accession>
<dbReference type="GO" id="GO:0015074">
    <property type="term" value="P:DNA integration"/>
    <property type="evidence" value="ECO:0007669"/>
    <property type="project" value="InterPro"/>
</dbReference>
<dbReference type="AlphaFoldDB" id="X1TQC4"/>
<feature type="non-terminal residue" evidence="3">
    <location>
        <position position="128"/>
    </location>
</feature>
<proteinExistence type="predicted"/>
<organism evidence="3">
    <name type="scientific">marine sediment metagenome</name>
    <dbReference type="NCBI Taxonomy" id="412755"/>
    <lineage>
        <taxon>unclassified sequences</taxon>
        <taxon>metagenomes</taxon>
        <taxon>ecological metagenomes</taxon>
    </lineage>
</organism>
<reference evidence="3" key="1">
    <citation type="journal article" date="2014" name="Front. Microbiol.">
        <title>High frequency of phylogenetically diverse reductive dehalogenase-homologous genes in deep subseafloor sedimentary metagenomes.</title>
        <authorList>
            <person name="Kawai M."/>
            <person name="Futagami T."/>
            <person name="Toyoda A."/>
            <person name="Takaki Y."/>
            <person name="Nishi S."/>
            <person name="Hori S."/>
            <person name="Arai W."/>
            <person name="Tsubouchi T."/>
            <person name="Morono Y."/>
            <person name="Uchiyama I."/>
            <person name="Ito T."/>
            <person name="Fujiyama A."/>
            <person name="Inagaki F."/>
            <person name="Takami H."/>
        </authorList>
    </citation>
    <scope>NUCLEOTIDE SEQUENCE</scope>
    <source>
        <strain evidence="3">Expedition CK06-06</strain>
    </source>
</reference>
<sequence>MNPNISTITDSEAQKLVTEATKNTGTDASIRKTTRNITTVFLMLDAGLRVGELVKLTINKLLAFGEPVESVSITSDMTKNKQARVVPLTARCKGAIKMMNCLIWQLDNCALKDYAFYNHTPSNPLTTR</sequence>